<keyword evidence="1" id="KW-0863">Zinc-finger</keyword>
<dbReference type="Proteomes" id="UP000218164">
    <property type="component" value="Unassembled WGS sequence"/>
</dbReference>
<evidence type="ECO:0000313" key="4">
    <source>
        <dbReference type="Proteomes" id="UP000218164"/>
    </source>
</evidence>
<dbReference type="AlphaFoldDB" id="A0A2A2HRQ7"/>
<dbReference type="PANTHER" id="PTHR38133:SF1">
    <property type="entry name" value="SLR1429 PROTEIN"/>
    <property type="match status" value="1"/>
</dbReference>
<dbReference type="InterPro" id="IPR007527">
    <property type="entry name" value="Znf_SWIM"/>
</dbReference>
<reference evidence="3 4" key="1">
    <citation type="journal article" date="2017" name="BMC Genomics">
        <title>Genomic analysis of methanogenic archaea reveals a shift towards energy conservation.</title>
        <authorList>
            <person name="Gilmore S.P."/>
            <person name="Henske J.K."/>
            <person name="Sexton J.A."/>
            <person name="Solomon K.V."/>
            <person name="Seppala S."/>
            <person name="Yoo J.I."/>
            <person name="Huyett L.M."/>
            <person name="Pressman A."/>
            <person name="Cogan J.Z."/>
            <person name="Kivenson V."/>
            <person name="Peng X."/>
            <person name="Tan Y."/>
            <person name="Valentine D.L."/>
            <person name="O'Malley M.A."/>
        </authorList>
    </citation>
    <scope>NUCLEOTIDE SEQUENCE [LARGE SCALE GENOMIC DNA]</scope>
    <source>
        <strain evidence="3 4">MC-15</strain>
    </source>
</reference>
<evidence type="ECO:0000256" key="1">
    <source>
        <dbReference type="PROSITE-ProRule" id="PRU00325"/>
    </source>
</evidence>
<organism evidence="3 4">
    <name type="scientific">Methanosarcina spelaei</name>
    <dbReference type="NCBI Taxonomy" id="1036679"/>
    <lineage>
        <taxon>Archaea</taxon>
        <taxon>Methanobacteriati</taxon>
        <taxon>Methanobacteriota</taxon>
        <taxon>Stenosarchaea group</taxon>
        <taxon>Methanomicrobia</taxon>
        <taxon>Methanosarcinales</taxon>
        <taxon>Methanosarcinaceae</taxon>
        <taxon>Methanosarcina</taxon>
    </lineage>
</organism>
<name>A0A2A2HRQ7_9EURY</name>
<feature type="domain" description="SWIM-type" evidence="2">
    <location>
        <begin position="140"/>
        <end position="171"/>
    </location>
</feature>
<keyword evidence="1" id="KW-0862">Zinc</keyword>
<dbReference type="RefSeq" id="WP_095645033.1">
    <property type="nucleotide sequence ID" value="NZ_LMVP01000357.1"/>
</dbReference>
<protein>
    <recommendedName>
        <fullName evidence="2">SWIM-type domain-containing protein</fullName>
    </recommendedName>
</protein>
<proteinExistence type="predicted"/>
<dbReference type="PANTHER" id="PTHR38133">
    <property type="entry name" value="SLR1429 PROTEIN"/>
    <property type="match status" value="1"/>
</dbReference>
<comment type="caution">
    <text evidence="3">The sequence shown here is derived from an EMBL/GenBank/DDBJ whole genome shotgun (WGS) entry which is preliminary data.</text>
</comment>
<keyword evidence="4" id="KW-1185">Reference proteome</keyword>
<gene>
    <name evidence="3" type="ORF">ASJ81_07920</name>
</gene>
<evidence type="ECO:0000259" key="2">
    <source>
        <dbReference type="PROSITE" id="PS50966"/>
    </source>
</evidence>
<accession>A0A2A2HRQ7</accession>
<evidence type="ECO:0000313" key="3">
    <source>
        <dbReference type="EMBL" id="PAV12062.1"/>
    </source>
</evidence>
<dbReference type="Pfam" id="PF04434">
    <property type="entry name" value="SWIM"/>
    <property type="match status" value="1"/>
</dbReference>
<dbReference type="GO" id="GO:0008270">
    <property type="term" value="F:zinc ion binding"/>
    <property type="evidence" value="ECO:0007669"/>
    <property type="project" value="UniProtKB-KW"/>
</dbReference>
<keyword evidence="1" id="KW-0479">Metal-binding</keyword>
<dbReference type="EMBL" id="LMVP01000357">
    <property type="protein sequence ID" value="PAV12062.1"/>
    <property type="molecule type" value="Genomic_DNA"/>
</dbReference>
<dbReference type="PROSITE" id="PS50966">
    <property type="entry name" value="ZF_SWIM"/>
    <property type="match status" value="1"/>
</dbReference>
<sequence length="316" mass="35559">MAAYWDGYDHYEPTKPIEVKGGIKAKSKRGSFVQSWWAKRWIKTLESFNLGARLTRGKTYARKGQVTSIKIETGLVRAKVQGSNPKPYSVTIKVRTLTGSEWELLAERLALKPIFAAKLLAGEMPEDIDSAFKEIGLSLFPEKLDDLETDCSCPDWSNPCKHIAAVYYLLGEEFDRDPFLIFKLRGVDMDDFMSILGKGSGSENQNLIAEARNLLEGPNVEIRSETGAQSKTKISSFSQEPLPLDPETFWGKIPEIPEEGKRPSFEVHIPPAAAVLPKRLGKFPFWRGEEDLLEVLENIYKEVSPSGMMIFLGERK</sequence>
<dbReference type="OrthoDB" id="196752at2157"/>